<evidence type="ECO:0000256" key="4">
    <source>
        <dbReference type="ARBA" id="ARBA00022989"/>
    </source>
</evidence>
<name>A0AAV9A6J6_ACOGR</name>
<comment type="caution">
    <text evidence="8">The sequence shown here is derived from an EMBL/GenBank/DDBJ whole genome shotgun (WGS) entry which is preliminary data.</text>
</comment>
<evidence type="ECO:0000256" key="6">
    <source>
        <dbReference type="SAM" id="MobiDB-lite"/>
    </source>
</evidence>
<feature type="compositionally biased region" description="Basic and acidic residues" evidence="6">
    <location>
        <begin position="125"/>
        <end position="134"/>
    </location>
</feature>
<dbReference type="AlphaFoldDB" id="A0AAV9A6J6"/>
<evidence type="ECO:0000256" key="2">
    <source>
        <dbReference type="ARBA" id="ARBA00022692"/>
    </source>
</evidence>
<keyword evidence="8" id="KW-0808">Transferase</keyword>
<evidence type="ECO:0000313" key="8">
    <source>
        <dbReference type="EMBL" id="KAK1259815.1"/>
    </source>
</evidence>
<sequence length="207" mass="22702">MDPAKTEVRIDYSNLRRTVGLPVDFSYAFLKAATGGFSDLLGRGASGAVFKGVLEDRTPVAVRRHEFSAVAAVRHVNLVRLLGFCTAIADDGPNYLVYEFVPNGSLDAWIWRARARHVPVVGDEAPGRGRRGEGARVQPPRLPVADTAPGREAGERAPRRGVPRAHDGFRDFEADGEGGEQGRHDRARDARVPRARVVPRGRDFREV</sequence>
<evidence type="ECO:0000256" key="5">
    <source>
        <dbReference type="ARBA" id="ARBA00023136"/>
    </source>
</evidence>
<feature type="domain" description="Serine-threonine/tyrosine-protein kinase catalytic" evidence="7">
    <location>
        <begin position="40"/>
        <end position="112"/>
    </location>
</feature>
<dbReference type="SUPFAM" id="SSF56112">
    <property type="entry name" value="Protein kinase-like (PK-like)"/>
    <property type="match status" value="1"/>
</dbReference>
<dbReference type="PANTHER" id="PTHR47974:SF9">
    <property type="entry name" value="RECEPTOR-LIKE SERINE_THREONINE-PROTEIN KINASE"/>
    <property type="match status" value="1"/>
</dbReference>
<dbReference type="Pfam" id="PF07714">
    <property type="entry name" value="PK_Tyr_Ser-Thr"/>
    <property type="match status" value="1"/>
</dbReference>
<feature type="compositionally biased region" description="Basic and acidic residues" evidence="6">
    <location>
        <begin position="152"/>
        <end position="173"/>
    </location>
</feature>
<dbReference type="InterPro" id="IPR011009">
    <property type="entry name" value="Kinase-like_dom_sf"/>
</dbReference>
<keyword evidence="8" id="KW-0418">Kinase</keyword>
<evidence type="ECO:0000256" key="3">
    <source>
        <dbReference type="ARBA" id="ARBA00022729"/>
    </source>
</evidence>
<feature type="compositionally biased region" description="Basic and acidic residues" evidence="6">
    <location>
        <begin position="180"/>
        <end position="192"/>
    </location>
</feature>
<gene>
    <name evidence="8" type="ORF">QJS04_geneDACA005606</name>
</gene>
<keyword evidence="5" id="KW-0472">Membrane</keyword>
<dbReference type="Gene3D" id="3.30.200.20">
    <property type="entry name" value="Phosphorylase Kinase, domain 1"/>
    <property type="match status" value="2"/>
</dbReference>
<evidence type="ECO:0000259" key="7">
    <source>
        <dbReference type="Pfam" id="PF07714"/>
    </source>
</evidence>
<keyword evidence="3" id="KW-0732">Signal</keyword>
<feature type="region of interest" description="Disordered" evidence="6">
    <location>
        <begin position="123"/>
        <end position="207"/>
    </location>
</feature>
<dbReference type="InterPro" id="IPR001245">
    <property type="entry name" value="Ser-Thr/Tyr_kinase_cat_dom"/>
</dbReference>
<keyword evidence="2" id="KW-0812">Transmembrane</keyword>
<dbReference type="GO" id="GO:0004672">
    <property type="term" value="F:protein kinase activity"/>
    <property type="evidence" value="ECO:0007669"/>
    <property type="project" value="InterPro"/>
</dbReference>
<comment type="subcellular location">
    <subcellularLocation>
        <location evidence="1">Membrane</location>
        <topology evidence="1">Single-pass membrane protein</topology>
    </subcellularLocation>
</comment>
<reference evidence="8" key="1">
    <citation type="journal article" date="2023" name="Nat. Commun.">
        <title>Diploid and tetraploid genomes of Acorus and the evolution of monocots.</title>
        <authorList>
            <person name="Ma L."/>
            <person name="Liu K.W."/>
            <person name="Li Z."/>
            <person name="Hsiao Y.Y."/>
            <person name="Qi Y."/>
            <person name="Fu T."/>
            <person name="Tang G.D."/>
            <person name="Zhang D."/>
            <person name="Sun W.H."/>
            <person name="Liu D.K."/>
            <person name="Li Y."/>
            <person name="Chen G.Z."/>
            <person name="Liu X.D."/>
            <person name="Liao X.Y."/>
            <person name="Jiang Y.T."/>
            <person name="Yu X."/>
            <person name="Hao Y."/>
            <person name="Huang J."/>
            <person name="Zhao X.W."/>
            <person name="Ke S."/>
            <person name="Chen Y.Y."/>
            <person name="Wu W.L."/>
            <person name="Hsu J.L."/>
            <person name="Lin Y.F."/>
            <person name="Huang M.D."/>
            <person name="Li C.Y."/>
            <person name="Huang L."/>
            <person name="Wang Z.W."/>
            <person name="Zhao X."/>
            <person name="Zhong W.Y."/>
            <person name="Peng D.H."/>
            <person name="Ahmad S."/>
            <person name="Lan S."/>
            <person name="Zhang J.S."/>
            <person name="Tsai W.C."/>
            <person name="Van de Peer Y."/>
            <person name="Liu Z.J."/>
        </authorList>
    </citation>
    <scope>NUCLEOTIDE SEQUENCE</scope>
    <source>
        <strain evidence="8">SCP</strain>
    </source>
</reference>
<keyword evidence="9" id="KW-1185">Reference proteome</keyword>
<dbReference type="GO" id="GO:0016020">
    <property type="term" value="C:membrane"/>
    <property type="evidence" value="ECO:0007669"/>
    <property type="project" value="UniProtKB-SubCell"/>
</dbReference>
<keyword evidence="4" id="KW-1133">Transmembrane helix</keyword>
<organism evidence="8 9">
    <name type="scientific">Acorus gramineus</name>
    <name type="common">Dwarf sweet flag</name>
    <dbReference type="NCBI Taxonomy" id="55184"/>
    <lineage>
        <taxon>Eukaryota</taxon>
        <taxon>Viridiplantae</taxon>
        <taxon>Streptophyta</taxon>
        <taxon>Embryophyta</taxon>
        <taxon>Tracheophyta</taxon>
        <taxon>Spermatophyta</taxon>
        <taxon>Magnoliopsida</taxon>
        <taxon>Liliopsida</taxon>
        <taxon>Acoraceae</taxon>
        <taxon>Acorus</taxon>
    </lineage>
</organism>
<evidence type="ECO:0000256" key="1">
    <source>
        <dbReference type="ARBA" id="ARBA00004167"/>
    </source>
</evidence>
<reference evidence="8" key="2">
    <citation type="submission" date="2023-06" db="EMBL/GenBank/DDBJ databases">
        <authorList>
            <person name="Ma L."/>
            <person name="Liu K.-W."/>
            <person name="Li Z."/>
            <person name="Hsiao Y.-Y."/>
            <person name="Qi Y."/>
            <person name="Fu T."/>
            <person name="Tang G."/>
            <person name="Zhang D."/>
            <person name="Sun W.-H."/>
            <person name="Liu D.-K."/>
            <person name="Li Y."/>
            <person name="Chen G.-Z."/>
            <person name="Liu X.-D."/>
            <person name="Liao X.-Y."/>
            <person name="Jiang Y.-T."/>
            <person name="Yu X."/>
            <person name="Hao Y."/>
            <person name="Huang J."/>
            <person name="Zhao X.-W."/>
            <person name="Ke S."/>
            <person name="Chen Y.-Y."/>
            <person name="Wu W.-L."/>
            <person name="Hsu J.-L."/>
            <person name="Lin Y.-F."/>
            <person name="Huang M.-D."/>
            <person name="Li C.-Y."/>
            <person name="Huang L."/>
            <person name="Wang Z.-W."/>
            <person name="Zhao X."/>
            <person name="Zhong W.-Y."/>
            <person name="Peng D.-H."/>
            <person name="Ahmad S."/>
            <person name="Lan S."/>
            <person name="Zhang J.-S."/>
            <person name="Tsai W.-C."/>
            <person name="Van De Peer Y."/>
            <person name="Liu Z.-J."/>
        </authorList>
    </citation>
    <scope>NUCLEOTIDE SEQUENCE</scope>
    <source>
        <strain evidence="8">SCP</strain>
        <tissue evidence="8">Leaves</tissue>
    </source>
</reference>
<dbReference type="PANTHER" id="PTHR47974">
    <property type="entry name" value="OS07G0415500 PROTEIN"/>
    <property type="match status" value="1"/>
</dbReference>
<dbReference type="Proteomes" id="UP001179952">
    <property type="component" value="Unassembled WGS sequence"/>
</dbReference>
<evidence type="ECO:0000313" key="9">
    <source>
        <dbReference type="Proteomes" id="UP001179952"/>
    </source>
</evidence>
<protein>
    <submittedName>
        <fullName evidence="8">G-type lectin S-receptor-like serine/threonine-protein kinase</fullName>
    </submittedName>
</protein>
<proteinExistence type="predicted"/>
<accession>A0AAV9A6J6</accession>
<dbReference type="EMBL" id="JAUJYN010000012">
    <property type="protein sequence ID" value="KAK1259815.1"/>
    <property type="molecule type" value="Genomic_DNA"/>
</dbReference>